<sequence>MELNAPYNELNNINSNRINLSYNLNQSVDVSAPNKTVLNLVKESIGDNYKNKNHDYQTCKSTIKHNNEYQLTAETINLLNMEVQSVFKPKKRRIADVSNPFVSHPIMKRATHANESVDTTVTNRFENLLMETEFTFGDDAEKDDIENEQTTSNTEKTNRKSKTLPPIIIHNEIVDHKELTSYLKKTINNTFQIKYAKNKTNIFTEDLDDWTALNKVLQKDNVEYHTYTPNTLKTHAFVVRGLDHCPEIDEIKEELITTHKIKTKEIYKMRGTRRPAYLVVTDYETTLKHLQQNVRALNHVRIEWERHINTKRITQCHRCQAWGHATSNCFAAPNCVKCGDEHWTRECKKDITTPPKCVNCGEEHTANNTTCQVYVKIIQQMDDRAEKNVKQHQRWAPAPIPTENPWEKRKQQQQQHAVNPTTTQQKPPSENDHAQTLPVSTTDFNELTNEIKKLNTYIDIKKLLEQVKKLNLKLAQCTSNKDKTITFLTFINELDD</sequence>
<protein>
    <recommendedName>
        <fullName evidence="4">Gag-like protein</fullName>
    </recommendedName>
</protein>
<gene>
    <name evidence="2" type="ORF">RN001_006801</name>
</gene>
<comment type="caution">
    <text evidence="2">The sequence shown here is derived from an EMBL/GenBank/DDBJ whole genome shotgun (WGS) entry which is preliminary data.</text>
</comment>
<accession>A0AAN7PDZ9</accession>
<evidence type="ECO:0000313" key="3">
    <source>
        <dbReference type="Proteomes" id="UP001353858"/>
    </source>
</evidence>
<feature type="region of interest" description="Disordered" evidence="1">
    <location>
        <begin position="385"/>
        <end position="441"/>
    </location>
</feature>
<keyword evidence="3" id="KW-1185">Reference proteome</keyword>
<proteinExistence type="predicted"/>
<feature type="compositionally biased region" description="Polar residues" evidence="1">
    <location>
        <begin position="412"/>
        <end position="428"/>
    </location>
</feature>
<feature type="region of interest" description="Disordered" evidence="1">
    <location>
        <begin position="139"/>
        <end position="160"/>
    </location>
</feature>
<dbReference type="EMBL" id="JARPUR010000002">
    <property type="protein sequence ID" value="KAK4883482.1"/>
    <property type="molecule type" value="Genomic_DNA"/>
</dbReference>
<evidence type="ECO:0008006" key="4">
    <source>
        <dbReference type="Google" id="ProtNLM"/>
    </source>
</evidence>
<name>A0AAN7PDZ9_9COLE</name>
<organism evidence="2 3">
    <name type="scientific">Aquatica leii</name>
    <dbReference type="NCBI Taxonomy" id="1421715"/>
    <lineage>
        <taxon>Eukaryota</taxon>
        <taxon>Metazoa</taxon>
        <taxon>Ecdysozoa</taxon>
        <taxon>Arthropoda</taxon>
        <taxon>Hexapoda</taxon>
        <taxon>Insecta</taxon>
        <taxon>Pterygota</taxon>
        <taxon>Neoptera</taxon>
        <taxon>Endopterygota</taxon>
        <taxon>Coleoptera</taxon>
        <taxon>Polyphaga</taxon>
        <taxon>Elateriformia</taxon>
        <taxon>Elateroidea</taxon>
        <taxon>Lampyridae</taxon>
        <taxon>Luciolinae</taxon>
        <taxon>Aquatica</taxon>
    </lineage>
</organism>
<dbReference type="Proteomes" id="UP001353858">
    <property type="component" value="Unassembled WGS sequence"/>
</dbReference>
<dbReference type="AlphaFoldDB" id="A0AAN7PDZ9"/>
<evidence type="ECO:0000256" key="1">
    <source>
        <dbReference type="SAM" id="MobiDB-lite"/>
    </source>
</evidence>
<evidence type="ECO:0000313" key="2">
    <source>
        <dbReference type="EMBL" id="KAK4883482.1"/>
    </source>
</evidence>
<reference evidence="3" key="1">
    <citation type="submission" date="2023-01" db="EMBL/GenBank/DDBJ databases">
        <title>Key to firefly adult light organ development and bioluminescence: homeobox transcription factors regulate luciferase expression and transportation to peroxisome.</title>
        <authorList>
            <person name="Fu X."/>
        </authorList>
    </citation>
    <scope>NUCLEOTIDE SEQUENCE [LARGE SCALE GENOMIC DNA]</scope>
</reference>